<feature type="compositionally biased region" description="Basic and acidic residues" evidence="3">
    <location>
        <begin position="316"/>
        <end position="332"/>
    </location>
</feature>
<dbReference type="PROSITE" id="PS00598">
    <property type="entry name" value="CHROMO_1"/>
    <property type="match status" value="1"/>
</dbReference>
<feature type="domain" description="Chromo" evidence="5">
    <location>
        <begin position="240"/>
        <end position="292"/>
    </location>
</feature>
<dbReference type="PROSITE" id="PS50013">
    <property type="entry name" value="CHROMO_2"/>
    <property type="match status" value="1"/>
</dbReference>
<feature type="compositionally biased region" description="Low complexity" evidence="3">
    <location>
        <begin position="334"/>
        <end position="348"/>
    </location>
</feature>
<dbReference type="EMBL" id="JAAPAO010000207">
    <property type="protein sequence ID" value="KAF4667617.1"/>
    <property type="molecule type" value="Genomic_DNA"/>
</dbReference>
<sequence>MSLSRDRIDNISKALVGVSFDFEANQWMAKYGNTINIFPLPNKVASPTKRDNTNDTILSGVKVPNYPFEQAYIEASKWFLGMCASHRAKAAKEGNSQTGRNTTASPKKRRVSTSIDTRPQKKVAVEAPERNGDSVESPTPSEAKANFPVLSKEIGVKSVHSVSDYRVEQKEEQYLITGKIGSAGPLENWWIRLENVTGNQTAISKLKNYRKNYIYRNNAARRAEAQDLDGDEEEDEDQEYEVECLLDVRMVGKREEFLVKWKDYPPADNTWEPLANLTGVEPAELEQCRQKQAYLIVPRSNRSTNKDSENQNLEGASKEGQVEAAAHSEESGKATSSTTAVVETSIAVEEGEMQQPSTSANVEAQGEVVSSVDQADPTPAPSSPPPSAPVVGETVNSCDDEVEMADAAVEEAHVEGHGDEQIFLDVVIDAPVDHSALELSSAPSWLPAALHAMCTEAVTACFIGPSAASSPTAWFWVLVLLNLSSVFLWASTSPVDLSDDDSTPTLIARAAASPVTELPVRGAACLAVVACLSQYVTLLDGLVADGRWAPVYLGGIYSIGVIMIMFLKPSSAEDRWYIFRPFYEKKGCNVKSCLLLLAICFLWSILVGVVDPSRPRTVTSIDPFVDVAAPPPVLLLLGMVCAAAGALVRFPAPVFLTGFFASVPASSLSTIITNAITLGLFLLFKSVYDRHSLGPITLLLLRKLMGPFCNAMASLHGVCEDLHLLVKSSRSKRRIKVSAGVMLVHILTAVLFIGRDAELSELWAYSSRIYHLALDNVESIPYIVKNEGLATSFDSDAKIEKNPEAVVTAIKGVQVGAIANENGSASEGGRRVLIEKHDDLQMKNEDVK</sequence>
<keyword evidence="4" id="KW-1133">Transmembrane helix</keyword>
<evidence type="ECO:0000256" key="2">
    <source>
        <dbReference type="ARBA" id="ARBA00023242"/>
    </source>
</evidence>
<dbReference type="Gene3D" id="2.40.50.40">
    <property type="match status" value="1"/>
</dbReference>
<accession>A0A7J6M7U8</accession>
<organism evidence="6 7">
    <name type="scientific">Perkinsus chesapeaki</name>
    <name type="common">Clam parasite</name>
    <name type="synonym">Perkinsus andrewsi</name>
    <dbReference type="NCBI Taxonomy" id="330153"/>
    <lineage>
        <taxon>Eukaryota</taxon>
        <taxon>Sar</taxon>
        <taxon>Alveolata</taxon>
        <taxon>Perkinsozoa</taxon>
        <taxon>Perkinsea</taxon>
        <taxon>Perkinsida</taxon>
        <taxon>Perkinsidae</taxon>
        <taxon>Perkinsus</taxon>
    </lineage>
</organism>
<comment type="subcellular location">
    <subcellularLocation>
        <location evidence="1">Nucleus</location>
    </subcellularLocation>
</comment>
<dbReference type="PANTHER" id="PTHR22812">
    <property type="entry name" value="CHROMOBOX PROTEIN"/>
    <property type="match status" value="1"/>
</dbReference>
<evidence type="ECO:0000313" key="7">
    <source>
        <dbReference type="Proteomes" id="UP000591131"/>
    </source>
</evidence>
<dbReference type="InterPro" id="IPR051219">
    <property type="entry name" value="Heterochromatin_chromo-domain"/>
</dbReference>
<evidence type="ECO:0000256" key="1">
    <source>
        <dbReference type="ARBA" id="ARBA00004123"/>
    </source>
</evidence>
<feature type="transmembrane region" description="Helical" evidence="4">
    <location>
        <begin position="655"/>
        <end position="684"/>
    </location>
</feature>
<feature type="region of interest" description="Disordered" evidence="3">
    <location>
        <begin position="89"/>
        <end position="143"/>
    </location>
</feature>
<feature type="transmembrane region" description="Helical" evidence="4">
    <location>
        <begin position="629"/>
        <end position="648"/>
    </location>
</feature>
<proteinExistence type="predicted"/>
<feature type="transmembrane region" description="Helical" evidence="4">
    <location>
        <begin position="588"/>
        <end position="609"/>
    </location>
</feature>
<protein>
    <recommendedName>
        <fullName evidence="5">Chromo domain-containing protein</fullName>
    </recommendedName>
</protein>
<dbReference type="OrthoDB" id="1918685at2759"/>
<gene>
    <name evidence="6" type="ORF">FOL47_003456</name>
</gene>
<dbReference type="Pfam" id="PF00385">
    <property type="entry name" value="Chromo"/>
    <property type="match status" value="1"/>
</dbReference>
<dbReference type="InterPro" id="IPR023780">
    <property type="entry name" value="Chromo_domain"/>
</dbReference>
<dbReference type="InterPro" id="IPR016197">
    <property type="entry name" value="Chromo-like_dom_sf"/>
</dbReference>
<dbReference type="GO" id="GO:0005634">
    <property type="term" value="C:nucleus"/>
    <property type="evidence" value="ECO:0007669"/>
    <property type="project" value="UniProtKB-SubCell"/>
</dbReference>
<keyword evidence="4" id="KW-0472">Membrane</keyword>
<dbReference type="InterPro" id="IPR000953">
    <property type="entry name" value="Chromo/chromo_shadow_dom"/>
</dbReference>
<feature type="region of interest" description="Disordered" evidence="3">
    <location>
        <begin position="296"/>
        <end position="394"/>
    </location>
</feature>
<feature type="transmembrane region" description="Helical" evidence="4">
    <location>
        <begin position="548"/>
        <end position="567"/>
    </location>
</feature>
<comment type="caution">
    <text evidence="6">The sequence shown here is derived from an EMBL/GenBank/DDBJ whole genome shotgun (WGS) entry which is preliminary data.</text>
</comment>
<reference evidence="6 7" key="1">
    <citation type="submission" date="2020-04" db="EMBL/GenBank/DDBJ databases">
        <title>Perkinsus chesapeaki whole genome sequence.</title>
        <authorList>
            <person name="Bogema D.R."/>
        </authorList>
    </citation>
    <scope>NUCLEOTIDE SEQUENCE [LARGE SCALE GENOMIC DNA]</scope>
    <source>
        <strain evidence="6">ATCC PRA-425</strain>
    </source>
</reference>
<dbReference type="AlphaFoldDB" id="A0A7J6M7U8"/>
<feature type="compositionally biased region" description="Polar residues" evidence="3">
    <location>
        <begin position="94"/>
        <end position="105"/>
    </location>
</feature>
<dbReference type="Proteomes" id="UP000591131">
    <property type="component" value="Unassembled WGS sequence"/>
</dbReference>
<name>A0A7J6M7U8_PERCH</name>
<dbReference type="InterPro" id="IPR023779">
    <property type="entry name" value="Chromodomain_CS"/>
</dbReference>
<keyword evidence="7" id="KW-1185">Reference proteome</keyword>
<dbReference type="SMART" id="SM00298">
    <property type="entry name" value="CHROMO"/>
    <property type="match status" value="1"/>
</dbReference>
<evidence type="ECO:0000256" key="4">
    <source>
        <dbReference type="SAM" id="Phobius"/>
    </source>
</evidence>
<evidence type="ECO:0000313" key="6">
    <source>
        <dbReference type="EMBL" id="KAF4667617.1"/>
    </source>
</evidence>
<evidence type="ECO:0000256" key="3">
    <source>
        <dbReference type="SAM" id="MobiDB-lite"/>
    </source>
</evidence>
<dbReference type="CDD" id="cd00024">
    <property type="entry name" value="CD_CSD"/>
    <property type="match status" value="1"/>
</dbReference>
<keyword evidence="2" id="KW-0539">Nucleus</keyword>
<keyword evidence="4" id="KW-0812">Transmembrane</keyword>
<evidence type="ECO:0000259" key="5">
    <source>
        <dbReference type="PROSITE" id="PS50013"/>
    </source>
</evidence>
<feature type="compositionally biased region" description="Basic and acidic residues" evidence="3">
    <location>
        <begin position="123"/>
        <end position="133"/>
    </location>
</feature>
<dbReference type="SUPFAM" id="SSF54160">
    <property type="entry name" value="Chromo domain-like"/>
    <property type="match status" value="1"/>
</dbReference>
<feature type="compositionally biased region" description="Pro residues" evidence="3">
    <location>
        <begin position="378"/>
        <end position="388"/>
    </location>
</feature>